<dbReference type="RefSeq" id="WP_143171950.1">
    <property type="nucleotide sequence ID" value="NZ_FRAP01000002.1"/>
</dbReference>
<dbReference type="STRING" id="1848.SAMN05443637_102268"/>
<dbReference type="GO" id="GO:0016787">
    <property type="term" value="F:hydrolase activity"/>
    <property type="evidence" value="ECO:0007669"/>
    <property type="project" value="InterPro"/>
</dbReference>
<accession>A0A1M6PH67</accession>
<dbReference type="AlphaFoldDB" id="A0A1M6PH67"/>
<name>A0A1M6PH67_PSETH</name>
<dbReference type="Gene3D" id="3.40.50.1820">
    <property type="entry name" value="alpha/beta hydrolase"/>
    <property type="match status" value="1"/>
</dbReference>
<gene>
    <name evidence="3" type="ORF">SAMN05443637_102268</name>
</gene>
<feature type="domain" description="Luciferase" evidence="2">
    <location>
        <begin position="312"/>
        <end position="377"/>
    </location>
</feature>
<dbReference type="EMBL" id="FRAP01000002">
    <property type="protein sequence ID" value="SHK07296.1"/>
    <property type="molecule type" value="Genomic_DNA"/>
</dbReference>
<protein>
    <submittedName>
        <fullName evidence="3">Phospholipase/carboxylesterase</fullName>
    </submittedName>
</protein>
<dbReference type="SUPFAM" id="SSF53474">
    <property type="entry name" value="alpha/beta-Hydrolases"/>
    <property type="match status" value="1"/>
</dbReference>
<dbReference type="PANTHER" id="PTHR38695:SF1">
    <property type="entry name" value="AMINO ACID PERMEASE_ SLC12A DOMAIN-CONTAINING PROTEIN"/>
    <property type="match status" value="1"/>
</dbReference>
<feature type="domain" description="Phospholipase/carboxylesterase/thioesterase" evidence="1">
    <location>
        <begin position="21"/>
        <end position="142"/>
    </location>
</feature>
<dbReference type="InterPro" id="IPR003140">
    <property type="entry name" value="PLipase/COase/thioEstase"/>
</dbReference>
<evidence type="ECO:0000313" key="3">
    <source>
        <dbReference type="EMBL" id="SHK07296.1"/>
    </source>
</evidence>
<proteinExistence type="predicted"/>
<keyword evidence="4" id="KW-1185">Reference proteome</keyword>
<dbReference type="InterPro" id="IPR029058">
    <property type="entry name" value="AB_hydrolase_fold"/>
</dbReference>
<dbReference type="Proteomes" id="UP000184363">
    <property type="component" value="Unassembled WGS sequence"/>
</dbReference>
<reference evidence="3 4" key="1">
    <citation type="submission" date="2016-11" db="EMBL/GenBank/DDBJ databases">
        <authorList>
            <person name="Jaros S."/>
            <person name="Januszkiewicz K."/>
            <person name="Wedrychowicz H."/>
        </authorList>
    </citation>
    <scope>NUCLEOTIDE SEQUENCE [LARGE SCALE GENOMIC DNA]</scope>
    <source>
        <strain evidence="3 4">DSM 43832</strain>
    </source>
</reference>
<evidence type="ECO:0000313" key="4">
    <source>
        <dbReference type="Proteomes" id="UP000184363"/>
    </source>
</evidence>
<sequence>MVAQRSTGPGDVPMVARWGTDHPSAPLVVVLHGNGTSEHSVIEMAPWLPHGPVAYVAVRAPLPHERGFTWFGTSEGRPDPAGLAATCRWLLRFLDGEGDPERPVLLIGFREGATVAGALALAAPERFGGLALLYGALPIDTGGDRGRLRGVPVYLAVATDDTRTPAALLARTWAWLAQESGAPVLAERVPGGDQLAGTVVDRLGTWLGDRLDHIHAHGESPLPDADEPPWPTVRGGRLRPRAGPPPELSAGVPQFQVTQTAPDRVREQLWALLAALPGVTTGPATVGVPGTRSVRVPQDAAPESAFVLAAEGELAHLHPDGSVHTTLPEELAYDALTKGWAFAHPLAGVRVARGLVLVPGPRDEVEVATVLGIVGAAHRAVMG</sequence>
<organism evidence="3 4">
    <name type="scientific">Pseudonocardia thermophila</name>
    <dbReference type="NCBI Taxonomy" id="1848"/>
    <lineage>
        <taxon>Bacteria</taxon>
        <taxon>Bacillati</taxon>
        <taxon>Actinomycetota</taxon>
        <taxon>Actinomycetes</taxon>
        <taxon>Pseudonocardiales</taxon>
        <taxon>Pseudonocardiaceae</taxon>
        <taxon>Pseudonocardia</taxon>
    </lineage>
</organism>
<dbReference type="Pfam" id="PF17648">
    <property type="entry name" value="Luciferase"/>
    <property type="match status" value="1"/>
</dbReference>
<dbReference type="InterPro" id="IPR048273">
    <property type="entry name" value="Luciferase"/>
</dbReference>
<dbReference type="Pfam" id="PF02230">
    <property type="entry name" value="Abhydrolase_2"/>
    <property type="match status" value="1"/>
</dbReference>
<evidence type="ECO:0000259" key="1">
    <source>
        <dbReference type="Pfam" id="PF02230"/>
    </source>
</evidence>
<evidence type="ECO:0000259" key="2">
    <source>
        <dbReference type="Pfam" id="PF17648"/>
    </source>
</evidence>
<dbReference type="InterPro" id="IPR040841">
    <property type="entry name" value="Luciferase_dom"/>
</dbReference>
<dbReference type="OrthoDB" id="822427at2"/>
<dbReference type="PANTHER" id="PTHR38695">
    <property type="entry name" value="AMINO ACID PERMEASE_ SLC12A DOMAIN-CONTAINING PROTEIN"/>
    <property type="match status" value="1"/>
</dbReference>